<evidence type="ECO:0000256" key="7">
    <source>
        <dbReference type="RuleBase" id="RU363037"/>
    </source>
</evidence>
<keyword evidence="7" id="KW-0648">Protein biosynthesis</keyword>
<dbReference type="PANTHER" id="PTHR43311:SF1">
    <property type="entry name" value="GLUTAMYL-Q TRNA(ASP) SYNTHETASE"/>
    <property type="match status" value="1"/>
</dbReference>
<dbReference type="InterPro" id="IPR001412">
    <property type="entry name" value="aa-tRNA-synth_I_CS"/>
</dbReference>
<keyword evidence="3 7" id="KW-0547">Nucleotide-binding</keyword>
<dbReference type="PATRIC" id="fig|1111454.3.peg.1988"/>
<keyword evidence="1 7" id="KW-0436">Ligase</keyword>
<evidence type="ECO:0000256" key="5">
    <source>
        <dbReference type="ARBA" id="ARBA00022840"/>
    </source>
</evidence>
<keyword evidence="5 7" id="KW-0067">ATP-binding</keyword>
<name>U7UFF0_9FIRM</name>
<evidence type="ECO:0000256" key="4">
    <source>
        <dbReference type="ARBA" id="ARBA00022833"/>
    </source>
</evidence>
<dbReference type="InterPro" id="IPR049940">
    <property type="entry name" value="GluQ/Sye"/>
</dbReference>
<dbReference type="GO" id="GO:0006424">
    <property type="term" value="P:glutamyl-tRNA aminoacylation"/>
    <property type="evidence" value="ECO:0007669"/>
    <property type="project" value="InterPro"/>
</dbReference>
<dbReference type="PRINTS" id="PR00987">
    <property type="entry name" value="TRNASYNTHGLU"/>
</dbReference>
<dbReference type="Gene3D" id="3.40.50.620">
    <property type="entry name" value="HUPs"/>
    <property type="match status" value="1"/>
</dbReference>
<dbReference type="GO" id="GO:0005829">
    <property type="term" value="C:cytosol"/>
    <property type="evidence" value="ECO:0007669"/>
    <property type="project" value="TreeGrafter"/>
</dbReference>
<dbReference type="NCBIfam" id="TIGR03838">
    <property type="entry name" value="queuosine_YadB"/>
    <property type="match status" value="1"/>
</dbReference>
<dbReference type="SUPFAM" id="SSF52374">
    <property type="entry name" value="Nucleotidylyl transferase"/>
    <property type="match status" value="1"/>
</dbReference>
<dbReference type="InterPro" id="IPR020058">
    <property type="entry name" value="Glu/Gln-tRNA-synth_Ib_cat-dom"/>
</dbReference>
<comment type="similarity">
    <text evidence="7">Belongs to the class-I aminoacyl-tRNA synthetase family.</text>
</comment>
<evidence type="ECO:0000256" key="1">
    <source>
        <dbReference type="ARBA" id="ARBA00022598"/>
    </source>
</evidence>
<dbReference type="InterPro" id="IPR022380">
    <property type="entry name" value="Glu-Q_tRNA(Asp)_Synthase"/>
</dbReference>
<evidence type="ECO:0000259" key="8">
    <source>
        <dbReference type="Pfam" id="PF00749"/>
    </source>
</evidence>
<dbReference type="NCBIfam" id="NF004315">
    <property type="entry name" value="PRK05710.1-4"/>
    <property type="match status" value="1"/>
</dbReference>
<dbReference type="Proteomes" id="UP000017090">
    <property type="component" value="Unassembled WGS sequence"/>
</dbReference>
<keyword evidence="6 7" id="KW-0030">Aminoacyl-tRNA synthetase</keyword>
<accession>U7UFF0</accession>
<evidence type="ECO:0000313" key="10">
    <source>
        <dbReference type="Proteomes" id="UP000017090"/>
    </source>
</evidence>
<dbReference type="EMBL" id="AWXA01000053">
    <property type="protein sequence ID" value="ERT57163.1"/>
    <property type="molecule type" value="Genomic_DNA"/>
</dbReference>
<evidence type="ECO:0000313" key="9">
    <source>
        <dbReference type="EMBL" id="ERT57163.1"/>
    </source>
</evidence>
<evidence type="ECO:0000256" key="2">
    <source>
        <dbReference type="ARBA" id="ARBA00022723"/>
    </source>
</evidence>
<reference evidence="9 10" key="1">
    <citation type="submission" date="2013-09" db="EMBL/GenBank/DDBJ databases">
        <authorList>
            <person name="Durkin A.S."/>
            <person name="Haft D.R."/>
            <person name="McCorrison J."/>
            <person name="Torralba M."/>
            <person name="Gillis M."/>
            <person name="Haft D.H."/>
            <person name="Methe B."/>
            <person name="Sutton G."/>
            <person name="Nelson K.E."/>
        </authorList>
    </citation>
    <scope>NUCLEOTIDE SEQUENCE [LARGE SCALE GENOMIC DNA]</scope>
    <source>
        <strain evidence="9 10">BV3C16-1</strain>
    </source>
</reference>
<dbReference type="GO" id="GO:0005524">
    <property type="term" value="F:ATP binding"/>
    <property type="evidence" value="ECO:0007669"/>
    <property type="project" value="UniProtKB-KW"/>
</dbReference>
<dbReference type="InterPro" id="IPR014729">
    <property type="entry name" value="Rossmann-like_a/b/a_fold"/>
</dbReference>
<dbReference type="eggNOG" id="COG0008">
    <property type="taxonomic scope" value="Bacteria"/>
</dbReference>
<dbReference type="STRING" id="1111454.HMPREF1250_1698"/>
<dbReference type="GO" id="GO:0006400">
    <property type="term" value="P:tRNA modification"/>
    <property type="evidence" value="ECO:0007669"/>
    <property type="project" value="InterPro"/>
</dbReference>
<dbReference type="AlphaFoldDB" id="U7UFF0"/>
<protein>
    <submittedName>
        <fullName evidence="9">Glutamyl-queuosine tRNA(Asp) synthetase</fullName>
        <ecNumber evidence="9">6.1.1.-</ecNumber>
    </submittedName>
</protein>
<gene>
    <name evidence="9" type="primary">gluQ</name>
    <name evidence="9" type="ORF">HMPREF1250_1698</name>
</gene>
<dbReference type="Pfam" id="PF00749">
    <property type="entry name" value="tRNA-synt_1c"/>
    <property type="match status" value="1"/>
</dbReference>
<organism evidence="9 10">
    <name type="scientific">Megasphaera vaginalis</name>
    <name type="common">ex Srinivasan et al. 2021</name>
    <dbReference type="NCBI Taxonomy" id="1111454"/>
    <lineage>
        <taxon>Bacteria</taxon>
        <taxon>Bacillati</taxon>
        <taxon>Bacillota</taxon>
        <taxon>Negativicutes</taxon>
        <taxon>Veillonellales</taxon>
        <taxon>Veillonellaceae</taxon>
        <taxon>Megasphaera</taxon>
    </lineage>
</organism>
<feature type="domain" description="Glutamyl/glutaminyl-tRNA synthetase class Ib catalytic" evidence="8">
    <location>
        <begin position="7"/>
        <end position="286"/>
    </location>
</feature>
<dbReference type="PROSITE" id="PS00178">
    <property type="entry name" value="AA_TRNA_LIGASE_I"/>
    <property type="match status" value="1"/>
</dbReference>
<keyword evidence="2" id="KW-0479">Metal-binding</keyword>
<keyword evidence="10" id="KW-1185">Reference proteome</keyword>
<keyword evidence="4" id="KW-0862">Zinc</keyword>
<dbReference type="GO" id="GO:0008270">
    <property type="term" value="F:zinc ion binding"/>
    <property type="evidence" value="ECO:0007669"/>
    <property type="project" value="InterPro"/>
</dbReference>
<dbReference type="NCBIfam" id="NF004314">
    <property type="entry name" value="PRK05710.1-3"/>
    <property type="match status" value="1"/>
</dbReference>
<dbReference type="GO" id="GO:0004818">
    <property type="term" value="F:glutamate-tRNA ligase activity"/>
    <property type="evidence" value="ECO:0007669"/>
    <property type="project" value="TreeGrafter"/>
</dbReference>
<dbReference type="InterPro" id="IPR000924">
    <property type="entry name" value="Glu/Gln-tRNA-synth"/>
</dbReference>
<comment type="caution">
    <text evidence="9">The sequence shown here is derived from an EMBL/GenBank/DDBJ whole genome shotgun (WGS) entry which is preliminary data.</text>
</comment>
<dbReference type="EC" id="6.1.1.-" evidence="9"/>
<sequence>MTAGIMRGRFAPSPTGYLHLGNVWTAFLCWLQVRQQGGKLILRIEDNDEQRSKELFRQAFLEDLTWLGLLWDEGPDTGGPAGPYTQQERYAVYAAALRQLQERGLLYPCYCTRARLQSIGAPHPGEQYLYDGHCRQMSLAERRQMTRTPSLRIRVPAAEIVFNDGVFGRKNAFLPATCGDFIVRRSDGMYAYQLAVSVDDALMGVTHVLRGADLLASTAQQIWLIRLLGYEAPAYTHVPLLVDSDGHRLSKRQNGITVRYLREQGIDSDTLLSYLAWRGHLLPDRRRYSLTELKKRCDLQKLTAENIVIHKNLENYLSLFFP</sequence>
<proteinExistence type="inferred from homology"/>
<evidence type="ECO:0000256" key="6">
    <source>
        <dbReference type="ARBA" id="ARBA00023146"/>
    </source>
</evidence>
<dbReference type="PANTHER" id="PTHR43311">
    <property type="entry name" value="GLUTAMATE--TRNA LIGASE"/>
    <property type="match status" value="1"/>
</dbReference>
<evidence type="ECO:0000256" key="3">
    <source>
        <dbReference type="ARBA" id="ARBA00022741"/>
    </source>
</evidence>